<dbReference type="Proteomes" id="UP000886520">
    <property type="component" value="Chromosome 18"/>
</dbReference>
<evidence type="ECO:0000313" key="2">
    <source>
        <dbReference type="Proteomes" id="UP000886520"/>
    </source>
</evidence>
<protein>
    <submittedName>
        <fullName evidence="1">Uncharacterized protein</fullName>
    </submittedName>
</protein>
<proteinExistence type="predicted"/>
<gene>
    <name evidence="1" type="ORF">GOP47_0019341</name>
</gene>
<dbReference type="AlphaFoldDB" id="A0A9D4UFH2"/>
<dbReference type="EMBL" id="JABFUD020000018">
    <property type="protein sequence ID" value="KAI5066717.1"/>
    <property type="molecule type" value="Genomic_DNA"/>
</dbReference>
<reference evidence="1" key="1">
    <citation type="submission" date="2021-01" db="EMBL/GenBank/DDBJ databases">
        <title>Adiantum capillus-veneris genome.</title>
        <authorList>
            <person name="Fang Y."/>
            <person name="Liao Q."/>
        </authorList>
    </citation>
    <scope>NUCLEOTIDE SEQUENCE</scope>
    <source>
        <strain evidence="1">H3</strain>
        <tissue evidence="1">Leaf</tissue>
    </source>
</reference>
<keyword evidence="2" id="KW-1185">Reference proteome</keyword>
<sequence>MAVLCRAFPGICLDGAYMKLACIDNGVQQLQQLSFADAIEMIVTFHKAKLSLEEEQQFLFFLLLDEFQLLRPLLQDRGLTTQAAQNFVTDACEMMYRYRVFVAKSQNCALFPLCAGTLIRDMTPSFDVSRWGKKPIALPLLPVEMGVKMLASSLRENCDNVLHSEGMKTLLNDVMIIPRFLQFIHFALAKPHIREQSRAGEVEHVVRAVRLFVEEEIYVRFGQHVGSEWKMIMYYCLIGMPVKLEQTEASEAAFHGYVFLKSFRGDTFRVRMPFA</sequence>
<name>A0A9D4UFH2_ADICA</name>
<evidence type="ECO:0000313" key="1">
    <source>
        <dbReference type="EMBL" id="KAI5066717.1"/>
    </source>
</evidence>
<accession>A0A9D4UFH2</accession>
<comment type="caution">
    <text evidence="1">The sequence shown here is derived from an EMBL/GenBank/DDBJ whole genome shotgun (WGS) entry which is preliminary data.</text>
</comment>
<dbReference type="OrthoDB" id="2315391at2759"/>
<organism evidence="1 2">
    <name type="scientific">Adiantum capillus-veneris</name>
    <name type="common">Maidenhair fern</name>
    <dbReference type="NCBI Taxonomy" id="13818"/>
    <lineage>
        <taxon>Eukaryota</taxon>
        <taxon>Viridiplantae</taxon>
        <taxon>Streptophyta</taxon>
        <taxon>Embryophyta</taxon>
        <taxon>Tracheophyta</taxon>
        <taxon>Polypodiopsida</taxon>
        <taxon>Polypodiidae</taxon>
        <taxon>Polypodiales</taxon>
        <taxon>Pteridineae</taxon>
        <taxon>Pteridaceae</taxon>
        <taxon>Vittarioideae</taxon>
        <taxon>Adiantum</taxon>
    </lineage>
</organism>